<gene>
    <name evidence="2" type="ORF">AWH56_020405</name>
</gene>
<evidence type="ECO:0000256" key="1">
    <source>
        <dbReference type="SAM" id="Phobius"/>
    </source>
</evidence>
<dbReference type="RefSeq" id="WP_159432574.1">
    <property type="nucleotide sequence ID" value="NZ_CP063356.2"/>
</dbReference>
<reference evidence="2 3" key="1">
    <citation type="journal article" date="2017" name="Genome Announc.">
        <title>Draft Genome Sequences of Four Alkaliphilic Bacteria Belonging to the Anaerobacillus Genus.</title>
        <authorList>
            <person name="Bassil N.M."/>
            <person name="Lloyd J.R."/>
        </authorList>
    </citation>
    <scope>NUCLEOTIDE SEQUENCE [LARGE SCALE GENOMIC DNA]</scope>
    <source>
        <strain evidence="2 3">NB2006</strain>
    </source>
</reference>
<keyword evidence="1" id="KW-0812">Transmembrane</keyword>
<organism evidence="2 3">
    <name type="scientific">Anaerobacillus isosaccharinicus</name>
    <dbReference type="NCBI Taxonomy" id="1532552"/>
    <lineage>
        <taxon>Bacteria</taxon>
        <taxon>Bacillati</taxon>
        <taxon>Bacillota</taxon>
        <taxon>Bacilli</taxon>
        <taxon>Bacillales</taxon>
        <taxon>Bacillaceae</taxon>
        <taxon>Anaerobacillus</taxon>
    </lineage>
</organism>
<dbReference type="AlphaFoldDB" id="A0A7S7L5W4"/>
<evidence type="ECO:0000313" key="3">
    <source>
        <dbReference type="Proteomes" id="UP000180175"/>
    </source>
</evidence>
<keyword evidence="1" id="KW-0472">Membrane</keyword>
<evidence type="ECO:0000313" key="2">
    <source>
        <dbReference type="EMBL" id="QOY35048.1"/>
    </source>
</evidence>
<reference evidence="2 3" key="2">
    <citation type="journal article" date="2019" name="Int. J. Syst. Evol. Microbiol.">
        <title>Anaerobacillus isosaccharinicus sp. nov., an alkaliphilic bacterium which degrades isosaccharinic acid.</title>
        <authorList>
            <person name="Bassil N.M."/>
            <person name="Lloyd J.R."/>
        </authorList>
    </citation>
    <scope>NUCLEOTIDE SEQUENCE [LARGE SCALE GENOMIC DNA]</scope>
    <source>
        <strain evidence="2 3">NB2006</strain>
    </source>
</reference>
<keyword evidence="3" id="KW-1185">Reference proteome</keyword>
<protein>
    <submittedName>
        <fullName evidence="2">Uncharacterized protein</fullName>
    </submittedName>
</protein>
<name>A0A7S7L5W4_9BACI</name>
<keyword evidence="1" id="KW-1133">Transmembrane helix</keyword>
<dbReference type="EMBL" id="CP063356">
    <property type="protein sequence ID" value="QOY35048.1"/>
    <property type="molecule type" value="Genomic_DNA"/>
</dbReference>
<sequence>MVKITTMIVSLSIIFTLILLLTLGVYNPYHHLNAEKIVRLLEDLIGNGAMLN</sequence>
<dbReference type="Proteomes" id="UP000180175">
    <property type="component" value="Chromosome"/>
</dbReference>
<dbReference type="KEGG" id="aia:AWH56_020405"/>
<proteinExistence type="predicted"/>
<feature type="transmembrane region" description="Helical" evidence="1">
    <location>
        <begin position="6"/>
        <end position="26"/>
    </location>
</feature>
<accession>A0A7S7L5W4</accession>